<organism evidence="1 2">
    <name type="scientific">Pyrenophora teres f. teres</name>
    <dbReference type="NCBI Taxonomy" id="97479"/>
    <lineage>
        <taxon>Eukaryota</taxon>
        <taxon>Fungi</taxon>
        <taxon>Dikarya</taxon>
        <taxon>Ascomycota</taxon>
        <taxon>Pezizomycotina</taxon>
        <taxon>Dothideomycetes</taxon>
        <taxon>Pleosporomycetidae</taxon>
        <taxon>Pleosporales</taxon>
        <taxon>Pleosporineae</taxon>
        <taxon>Pleosporaceae</taxon>
        <taxon>Pyrenophora</taxon>
    </lineage>
</organism>
<accession>A0A6S6VHC9</accession>
<dbReference type="AlphaFoldDB" id="A0A6S6VHC9"/>
<dbReference type="EMBL" id="HG992979">
    <property type="protein sequence ID" value="CAE7023287.1"/>
    <property type="molecule type" value="Genomic_DNA"/>
</dbReference>
<reference evidence="1" key="1">
    <citation type="submission" date="2021-02" db="EMBL/GenBank/DDBJ databases">
        <authorList>
            <person name="Syme A R."/>
            <person name="Syme A R."/>
            <person name="Moolhuijzen P."/>
        </authorList>
    </citation>
    <scope>NUCLEOTIDE SEQUENCE</scope>
    <source>
        <strain evidence="1">W1-1</strain>
    </source>
</reference>
<name>A0A6S6VHC9_9PLEO</name>
<sequence length="192" mass="21306">MRFSSIVAALSLAVVAQCYAISEATTADKHSCVTGEQILATHYGLEYLSKQYDIPFPEEFPNLDEIRDKAPNECVVESVSHAAADAMVRISKEHDFESKYAELVGRSPARLFRRSRSCPEIRDETPKMTESTWSCRSAPNFSRCKSCTGLTTLGFFASMGVCFAKKLEETVPCCVLAATIYVGTYSHICLYK</sequence>
<dbReference type="Proteomes" id="UP000472372">
    <property type="component" value="Chromosome 3"/>
</dbReference>
<gene>
    <name evidence="1" type="ORF">PTTW11_03560</name>
</gene>
<evidence type="ECO:0000313" key="2">
    <source>
        <dbReference type="Proteomes" id="UP000472372"/>
    </source>
</evidence>
<protein>
    <submittedName>
        <fullName evidence="1">Uncharacterized protein</fullName>
    </submittedName>
</protein>
<evidence type="ECO:0000313" key="1">
    <source>
        <dbReference type="EMBL" id="CAE7023287.1"/>
    </source>
</evidence>
<proteinExistence type="predicted"/>